<evidence type="ECO:0008006" key="4">
    <source>
        <dbReference type="Google" id="ProtNLM"/>
    </source>
</evidence>
<dbReference type="GO" id="GO:0005634">
    <property type="term" value="C:nucleus"/>
    <property type="evidence" value="ECO:0007669"/>
    <property type="project" value="TreeGrafter"/>
</dbReference>
<dbReference type="GO" id="GO:0051879">
    <property type="term" value="F:Hsp90 protein binding"/>
    <property type="evidence" value="ECO:0007669"/>
    <property type="project" value="TreeGrafter"/>
</dbReference>
<sequence length="360" mass="41852">MRIDDEDYDISDEFLRELTEKYSDINHPLFMDELPNDISSNSDLEALHKLLSEGETRDSIAKKYKEVGNGYVSEGRRYYEAAISSYTDGIAAESKDNVLNSQLYSNRALVYLRLDDYVKCVNDCRRSITYDVYNYKSYYRGAIASYKLSLYKQALLFCNECAKAITLDPEIKVFESEKNDNYKLLCIIDDKFGSFYKKILAKYDEFEKEKNRIRQNQEKEKEKKKLAEDAAKEFLKLKGLKLCDNLFQIPESQTVVFYLKDNVIHTSCLFVYDQVNMSDYIQDFDYNSSISDHLDVMFGEDDQFSSSNSLSFYQVSPDEVMKFDLHAPLEEVALKSGFIFKVPVVHIVTDEDALTEFTKI</sequence>
<feature type="coiled-coil region" evidence="1">
    <location>
        <begin position="196"/>
        <end position="230"/>
    </location>
</feature>
<keyword evidence="1" id="KW-0175">Coiled coil</keyword>
<dbReference type="GeneID" id="3500539"/>
<comment type="caution">
    <text evidence="2">The sequence shown here is derived from an EMBL/GenBank/DDBJ whole genome shotgun (WGS) entry which is preliminary data.</text>
</comment>
<dbReference type="InterPro" id="IPR019734">
    <property type="entry name" value="TPR_rpt"/>
</dbReference>
<dbReference type="AlphaFoldDB" id="Q4N1P5"/>
<name>Q4N1P5_THEPA</name>
<dbReference type="VEuPathDB" id="PiroplasmaDB:TpMuguga_04g00687"/>
<dbReference type="PANTHER" id="PTHR46035">
    <property type="entry name" value="TETRATRICOPEPTIDE REPEAT PROTEIN 4"/>
    <property type="match status" value="1"/>
</dbReference>
<dbReference type="GO" id="GO:0006457">
    <property type="term" value="P:protein folding"/>
    <property type="evidence" value="ECO:0007669"/>
    <property type="project" value="TreeGrafter"/>
</dbReference>
<gene>
    <name evidence="2" type="ordered locus">TP04_0687</name>
</gene>
<evidence type="ECO:0000256" key="1">
    <source>
        <dbReference type="SAM" id="Coils"/>
    </source>
</evidence>
<dbReference type="Proteomes" id="UP000001949">
    <property type="component" value="Unassembled WGS sequence"/>
</dbReference>
<dbReference type="Gene3D" id="1.25.40.10">
    <property type="entry name" value="Tetratricopeptide repeat domain"/>
    <property type="match status" value="1"/>
</dbReference>
<dbReference type="EMBL" id="AAGK01000004">
    <property type="protein sequence ID" value="EAN32040.1"/>
    <property type="molecule type" value="Genomic_DNA"/>
</dbReference>
<reference evidence="2 3" key="1">
    <citation type="journal article" date="2005" name="Science">
        <title>Genome sequence of Theileria parva, a bovine pathogen that transforms lymphocytes.</title>
        <authorList>
            <person name="Gardner M.J."/>
            <person name="Bishop R."/>
            <person name="Shah T."/>
            <person name="de Villiers E.P."/>
            <person name="Carlton J.M."/>
            <person name="Hall N."/>
            <person name="Ren Q."/>
            <person name="Paulsen I.T."/>
            <person name="Pain A."/>
            <person name="Berriman M."/>
            <person name="Wilson R.J.M."/>
            <person name="Sato S."/>
            <person name="Ralph S.A."/>
            <person name="Mann D.J."/>
            <person name="Xiong Z."/>
            <person name="Shallom S.J."/>
            <person name="Weidman J."/>
            <person name="Jiang L."/>
            <person name="Lynn J."/>
            <person name="Weaver B."/>
            <person name="Shoaibi A."/>
            <person name="Domingo A.R."/>
            <person name="Wasawo D."/>
            <person name="Crabtree J."/>
            <person name="Wortman J.R."/>
            <person name="Haas B."/>
            <person name="Angiuoli S.V."/>
            <person name="Creasy T.H."/>
            <person name="Lu C."/>
            <person name="Suh B."/>
            <person name="Silva J.C."/>
            <person name="Utterback T.R."/>
            <person name="Feldblyum T.V."/>
            <person name="Pertea M."/>
            <person name="Allen J."/>
            <person name="Nierman W.C."/>
            <person name="Taracha E.L.N."/>
            <person name="Salzberg S.L."/>
            <person name="White O.R."/>
            <person name="Fitzhugh H.A."/>
            <person name="Morzaria S."/>
            <person name="Venter J.C."/>
            <person name="Fraser C.M."/>
            <person name="Nene V."/>
        </authorList>
    </citation>
    <scope>NUCLEOTIDE SEQUENCE [LARGE SCALE GENOMIC DNA]</scope>
    <source>
        <strain evidence="2 3">Muguga</strain>
    </source>
</reference>
<dbReference type="SUPFAM" id="SSF48452">
    <property type="entry name" value="TPR-like"/>
    <property type="match status" value="1"/>
</dbReference>
<dbReference type="STRING" id="5875.Q4N1P5"/>
<keyword evidence="3" id="KW-1185">Reference proteome</keyword>
<dbReference type="SMART" id="SM00028">
    <property type="entry name" value="TPR"/>
    <property type="match status" value="2"/>
</dbReference>
<dbReference type="InterPro" id="IPR011990">
    <property type="entry name" value="TPR-like_helical_dom_sf"/>
</dbReference>
<proteinExistence type="predicted"/>
<dbReference type="InParanoid" id="Q4N1P5"/>
<dbReference type="eggNOG" id="KOG0551">
    <property type="taxonomic scope" value="Eukaryota"/>
</dbReference>
<evidence type="ECO:0000313" key="3">
    <source>
        <dbReference type="Proteomes" id="UP000001949"/>
    </source>
</evidence>
<dbReference type="GO" id="GO:0030544">
    <property type="term" value="F:Hsp70 protein binding"/>
    <property type="evidence" value="ECO:0007669"/>
    <property type="project" value="TreeGrafter"/>
</dbReference>
<dbReference type="OMA" id="EHPLFMD"/>
<accession>Q4N1P5</accession>
<evidence type="ECO:0000313" key="2">
    <source>
        <dbReference type="EMBL" id="EAN32040.1"/>
    </source>
</evidence>
<dbReference type="GO" id="GO:0005829">
    <property type="term" value="C:cytosol"/>
    <property type="evidence" value="ECO:0007669"/>
    <property type="project" value="TreeGrafter"/>
</dbReference>
<organism evidence="2 3">
    <name type="scientific">Theileria parva</name>
    <name type="common">East coast fever infection agent</name>
    <dbReference type="NCBI Taxonomy" id="5875"/>
    <lineage>
        <taxon>Eukaryota</taxon>
        <taxon>Sar</taxon>
        <taxon>Alveolata</taxon>
        <taxon>Apicomplexa</taxon>
        <taxon>Aconoidasida</taxon>
        <taxon>Piroplasmida</taxon>
        <taxon>Theileriidae</taxon>
        <taxon>Theileria</taxon>
    </lineage>
</organism>
<dbReference type="KEGG" id="tpv:TP04_0687"/>
<protein>
    <recommendedName>
        <fullName evidence="4">Cns1/TTC4 wheel domain-containing protein</fullName>
    </recommendedName>
</protein>
<dbReference type="PANTHER" id="PTHR46035:SF1">
    <property type="entry name" value="TETRATRICOPEPTIDE REPEAT PROTEIN 4"/>
    <property type="match status" value="1"/>
</dbReference>